<gene>
    <name evidence="6" type="ORF">H696_02143</name>
</gene>
<feature type="region of interest" description="Disordered" evidence="4">
    <location>
        <begin position="61"/>
        <end position="106"/>
    </location>
</feature>
<dbReference type="PRINTS" id="PR00326">
    <property type="entry name" value="GTP1OBG"/>
</dbReference>
<dbReference type="Gene3D" id="3.40.50.300">
    <property type="entry name" value="P-loop containing nucleotide triphosphate hydrolases"/>
    <property type="match status" value="1"/>
</dbReference>
<dbReference type="InterPro" id="IPR006073">
    <property type="entry name" value="GTP-bd"/>
</dbReference>
<evidence type="ECO:0000256" key="2">
    <source>
        <dbReference type="ARBA" id="ARBA00022741"/>
    </source>
</evidence>
<accession>A0A058ZB82</accession>
<dbReference type="RefSeq" id="XP_009494314.1">
    <property type="nucleotide sequence ID" value="XM_009496039.1"/>
</dbReference>
<keyword evidence="7" id="KW-1185">Reference proteome</keyword>
<dbReference type="GO" id="GO:0043024">
    <property type="term" value="F:ribosomal small subunit binding"/>
    <property type="evidence" value="ECO:0007669"/>
    <property type="project" value="TreeGrafter"/>
</dbReference>
<feature type="region of interest" description="Disordered" evidence="4">
    <location>
        <begin position="836"/>
        <end position="855"/>
    </location>
</feature>
<feature type="region of interest" description="Disordered" evidence="4">
    <location>
        <begin position="728"/>
        <end position="773"/>
    </location>
</feature>
<dbReference type="InterPro" id="IPR009019">
    <property type="entry name" value="KH_sf_prok-type"/>
</dbReference>
<comment type="similarity">
    <text evidence="1">Belongs to the TRAFAC class TrmE-Era-EngA-EngB-Septin-like GTPase superfamily. Era GTPase family.</text>
</comment>
<evidence type="ECO:0000313" key="6">
    <source>
        <dbReference type="EMBL" id="KCV71191.1"/>
    </source>
</evidence>
<dbReference type="InterPro" id="IPR005662">
    <property type="entry name" value="GTPase_Era-like"/>
</dbReference>
<evidence type="ECO:0000256" key="1">
    <source>
        <dbReference type="ARBA" id="ARBA00007921"/>
    </source>
</evidence>
<evidence type="ECO:0000256" key="3">
    <source>
        <dbReference type="ARBA" id="ARBA00023134"/>
    </source>
</evidence>
<dbReference type="Pfam" id="PF01926">
    <property type="entry name" value="MMR_HSR1"/>
    <property type="match status" value="1"/>
</dbReference>
<dbReference type="CDD" id="cd22534">
    <property type="entry name" value="KH-II_Era"/>
    <property type="match status" value="1"/>
</dbReference>
<feature type="compositionally biased region" description="Low complexity" evidence="4">
    <location>
        <begin position="61"/>
        <end position="70"/>
    </location>
</feature>
<dbReference type="GO" id="GO:0000028">
    <property type="term" value="P:ribosomal small subunit assembly"/>
    <property type="evidence" value="ECO:0007669"/>
    <property type="project" value="TreeGrafter"/>
</dbReference>
<feature type="compositionally biased region" description="Low complexity" evidence="4">
    <location>
        <begin position="836"/>
        <end position="845"/>
    </location>
</feature>
<keyword evidence="2" id="KW-0547">Nucleotide-binding</keyword>
<dbReference type="GO" id="GO:0005525">
    <property type="term" value="F:GTP binding"/>
    <property type="evidence" value="ECO:0007669"/>
    <property type="project" value="UniProtKB-KW"/>
</dbReference>
<dbReference type="InterPro" id="IPR027417">
    <property type="entry name" value="P-loop_NTPase"/>
</dbReference>
<dbReference type="Proteomes" id="UP000030693">
    <property type="component" value="Unassembled WGS sequence"/>
</dbReference>
<feature type="region of interest" description="Disordered" evidence="4">
    <location>
        <begin position="142"/>
        <end position="161"/>
    </location>
</feature>
<dbReference type="NCBIfam" id="TIGR00231">
    <property type="entry name" value="small_GTP"/>
    <property type="match status" value="1"/>
</dbReference>
<dbReference type="SUPFAM" id="SSF52540">
    <property type="entry name" value="P-loop containing nucleoside triphosphate hydrolases"/>
    <property type="match status" value="1"/>
</dbReference>
<reference evidence="6" key="1">
    <citation type="submission" date="2013-04" db="EMBL/GenBank/DDBJ databases">
        <title>The Genome Sequence of Fonticula alba ATCC 38817.</title>
        <authorList>
            <consortium name="The Broad Institute Genomics Platform"/>
            <person name="Russ C."/>
            <person name="Cuomo C."/>
            <person name="Burger G."/>
            <person name="Gray M.W."/>
            <person name="Holland P.W.H."/>
            <person name="King N."/>
            <person name="Lang F.B.F."/>
            <person name="Roger A.J."/>
            <person name="Ruiz-Trillo I."/>
            <person name="Brown M."/>
            <person name="Walker B."/>
            <person name="Young S."/>
            <person name="Zeng Q."/>
            <person name="Gargeya S."/>
            <person name="Fitzgerald M."/>
            <person name="Haas B."/>
            <person name="Abouelleil A."/>
            <person name="Allen A.W."/>
            <person name="Alvarado L."/>
            <person name="Arachchi H.M."/>
            <person name="Berlin A.M."/>
            <person name="Chapman S.B."/>
            <person name="Gainer-Dewar J."/>
            <person name="Goldberg J."/>
            <person name="Griggs A."/>
            <person name="Gujja S."/>
            <person name="Hansen M."/>
            <person name="Howarth C."/>
            <person name="Imamovic A."/>
            <person name="Ireland A."/>
            <person name="Larimer J."/>
            <person name="McCowan C."/>
            <person name="Murphy C."/>
            <person name="Pearson M."/>
            <person name="Poon T.W."/>
            <person name="Priest M."/>
            <person name="Roberts A."/>
            <person name="Saif S."/>
            <person name="Shea T."/>
            <person name="Sisk P."/>
            <person name="Sykes S."/>
            <person name="Wortman J."/>
            <person name="Nusbaum C."/>
            <person name="Birren B."/>
        </authorList>
    </citation>
    <scope>NUCLEOTIDE SEQUENCE [LARGE SCALE GENOMIC DNA]</scope>
    <source>
        <strain evidence="6">ATCC 38817</strain>
    </source>
</reference>
<dbReference type="OrthoDB" id="188276at2759"/>
<dbReference type="PANTHER" id="PTHR42698">
    <property type="entry name" value="GTPASE ERA"/>
    <property type="match status" value="1"/>
</dbReference>
<dbReference type="GO" id="GO:0019843">
    <property type="term" value="F:rRNA binding"/>
    <property type="evidence" value="ECO:0007669"/>
    <property type="project" value="TreeGrafter"/>
</dbReference>
<dbReference type="InterPro" id="IPR015946">
    <property type="entry name" value="KH_dom-like_a/b"/>
</dbReference>
<dbReference type="PANTHER" id="PTHR42698:SF1">
    <property type="entry name" value="GTPASE ERA, MITOCHONDRIAL"/>
    <property type="match status" value="1"/>
</dbReference>
<evidence type="ECO:0000313" key="7">
    <source>
        <dbReference type="Proteomes" id="UP000030693"/>
    </source>
</evidence>
<dbReference type="STRING" id="691883.A0A058ZB82"/>
<dbReference type="Gene3D" id="3.30.300.20">
    <property type="match status" value="1"/>
</dbReference>
<protein>
    <recommendedName>
        <fullName evidence="5">G domain-containing protein</fullName>
    </recommendedName>
</protein>
<dbReference type="SUPFAM" id="SSF54814">
    <property type="entry name" value="Prokaryotic type KH domain (KH-domain type II)"/>
    <property type="match status" value="1"/>
</dbReference>
<dbReference type="EMBL" id="KB932203">
    <property type="protein sequence ID" value="KCV71191.1"/>
    <property type="molecule type" value="Genomic_DNA"/>
</dbReference>
<sequence>MLRWSLVRRVPGHLLPGHGSGPRAPAIPLLDVLLERPAPRRHYSVNRRAQMLDQLRLAQGAGTPASAPAPAATPPAPAPPSPGLPASPPPGMPASPPPSMPVLPRPQALAGAGQEFASFVAPEPLPDRPLSHNERLLRSLQAGAPGALGGPGTPGRLSEYPLPERTQPTPAKGYIPRLSRSVANSSTLLYDPEFQLRDSAISIDPLPLEVTSPRLGPVSPTEHLLSTGAKAAAVAGTAPADAAAAAAAEEDFVAGTDSENEDWAQLTRLTQTDPIKHPLKDFDAEQVNLQYQATTEAREKAASQVKEPRVIRVAIIGTPNSGKSTLLNALIGGEVSISSRKANTTRTNTLGILTRENVQIVFVDTPGILSTKVARKSNLPTIEKAWKVLDDVDLVVLMIDCSKSHQTNDVDIAKRLAAHPSNVEKLIVFNKTDIASSNKDMSSLAEFYGSIFANIRPKSFDLKTPHAPPPPAPPLGSGESDPLDPTRPLSELSAEELNRVFGPFPSVADARRRTELLHQNWRDFPQDDLVPSDLPAFVARLLPTEYLTQQPANPPLFGSLALLNALMCPDNQFQPRPELLCASTAAGLRRFLREASPAQLEYLRLDPSVPEELALLDQILLEIQRLELQDDIDVVDFLQPNNPRCSTFRQYLRAILVNYFRVALNRHWALVRLDSTATPEATMHLANVPEPYLSPYFVPEPDLLVGLPAFEALMRADERAELEAAQLFDDLEAGGRSSDSDSDKEPEEEDDEESDLSDGLDSDEEYFDPDATPAVRRANRAFLRQRLPEVMYPDPRLLVSMAEQVELLDAPGGQSLQDLLNSLDFDQEEALKSLAAAAAAPGDAASDAEDSDEAELNELERMAERLSNETLEKQGIEPLKSDEWDAHERSDLRLVMLERSPLHRIDRPEAPLHSDPRVADMLRGQLNVNLSEDLNLHGFFMISAAKQRGLDPLVRFLMKRARPGPWEYSADASTDLSIETRINEIIRQQLLEYTHEEIPWEAQQATVGWTPLKGFLRIDHVLTVPREAHRAKIVGRNGTIHRAMVQNASARIEKLLGTQVMLVLHVRVAKRS</sequence>
<name>A0A058ZB82_FONAL</name>
<feature type="compositionally biased region" description="Pro residues" evidence="4">
    <location>
        <begin position="71"/>
        <end position="104"/>
    </location>
</feature>
<dbReference type="GeneID" id="20526868"/>
<dbReference type="InterPro" id="IPR005225">
    <property type="entry name" value="Small_GTP-bd"/>
</dbReference>
<feature type="domain" description="G" evidence="5">
    <location>
        <begin position="312"/>
        <end position="431"/>
    </location>
</feature>
<feature type="compositionally biased region" description="Acidic residues" evidence="4">
    <location>
        <begin position="744"/>
        <end position="768"/>
    </location>
</feature>
<evidence type="ECO:0000256" key="4">
    <source>
        <dbReference type="SAM" id="MobiDB-lite"/>
    </source>
</evidence>
<keyword evidence="3" id="KW-0342">GTP-binding</keyword>
<feature type="compositionally biased region" description="Acidic residues" evidence="4">
    <location>
        <begin position="846"/>
        <end position="855"/>
    </location>
</feature>
<evidence type="ECO:0000259" key="5">
    <source>
        <dbReference type="Pfam" id="PF01926"/>
    </source>
</evidence>
<organism evidence="6">
    <name type="scientific">Fonticula alba</name>
    <name type="common">Slime mold</name>
    <dbReference type="NCBI Taxonomy" id="691883"/>
    <lineage>
        <taxon>Eukaryota</taxon>
        <taxon>Rotosphaerida</taxon>
        <taxon>Fonticulaceae</taxon>
        <taxon>Fonticula</taxon>
    </lineage>
</organism>
<dbReference type="eggNOG" id="KOG1423">
    <property type="taxonomic scope" value="Eukaryota"/>
</dbReference>
<feature type="region of interest" description="Disordered" evidence="4">
    <location>
        <begin position="462"/>
        <end position="488"/>
    </location>
</feature>
<dbReference type="AlphaFoldDB" id="A0A058ZB82"/>
<proteinExistence type="inferred from homology"/>